<organism evidence="2 3">
    <name type="scientific">candidate division TA06 bacterium DG_26</name>
    <dbReference type="NCBI Taxonomy" id="1703771"/>
    <lineage>
        <taxon>Bacteria</taxon>
        <taxon>Bacteria division TA06</taxon>
    </lineage>
</organism>
<gene>
    <name evidence="2" type="ORF">AMJ40_05240</name>
</gene>
<evidence type="ECO:0000313" key="2">
    <source>
        <dbReference type="EMBL" id="KPJ49586.1"/>
    </source>
</evidence>
<comment type="caution">
    <text evidence="2">The sequence shown here is derived from an EMBL/GenBank/DDBJ whole genome shotgun (WGS) entry which is preliminary data.</text>
</comment>
<proteinExistence type="predicted"/>
<protein>
    <recommendedName>
        <fullName evidence="1">ORC1/DEAH AAA+ ATPase domain-containing protein</fullName>
    </recommendedName>
</protein>
<reference evidence="2 3" key="1">
    <citation type="journal article" date="2015" name="Microbiome">
        <title>Genomic resolution of linkages in carbon, nitrogen, and sulfur cycling among widespread estuary sediment bacteria.</title>
        <authorList>
            <person name="Baker B.J."/>
            <person name="Lazar C.S."/>
            <person name="Teske A.P."/>
            <person name="Dick G.J."/>
        </authorList>
    </citation>
    <scope>NUCLEOTIDE SEQUENCE [LARGE SCALE GENOMIC DNA]</scope>
    <source>
        <strain evidence="2">DG_26</strain>
    </source>
</reference>
<dbReference type="PANTHER" id="PTHR35894:SF1">
    <property type="entry name" value="PHOSPHORIBULOKINASE _ URIDINE KINASE FAMILY"/>
    <property type="match status" value="1"/>
</dbReference>
<dbReference type="SUPFAM" id="SSF52540">
    <property type="entry name" value="P-loop containing nucleoside triphosphate hydrolases"/>
    <property type="match status" value="1"/>
</dbReference>
<dbReference type="Proteomes" id="UP000051124">
    <property type="component" value="Unassembled WGS sequence"/>
</dbReference>
<sequence length="271" mass="31126">MSYEEFYNLKKTPFGASPDERFYYDSPQHRRALIKLSHAAENMRGLAVLLGDIGMGKTTVARKLLSLLSEKEEFEVALFIVIHSQIEPFWLVKKIASQLQVDVKEASKDALLGALYDRLVELREEKKNTVVLIDEANMFTEKRVMEELRGLTNIEFPEGHLITFILFGLPELEEQLKLDKPLYERIGLKCQLNALDFDSAKGYIEHRLKVAGRDEPIFTEEAIVRIFRRSRGKPRLINTICDNALLEGYLMEKKMVDEEIVESVGSEMGIE</sequence>
<evidence type="ECO:0000313" key="3">
    <source>
        <dbReference type="Proteomes" id="UP000051124"/>
    </source>
</evidence>
<dbReference type="InterPro" id="IPR049945">
    <property type="entry name" value="AAA_22"/>
</dbReference>
<dbReference type="Pfam" id="PF13401">
    <property type="entry name" value="AAA_22"/>
    <property type="match status" value="1"/>
</dbReference>
<feature type="domain" description="ORC1/DEAH AAA+ ATPase" evidence="1">
    <location>
        <begin position="44"/>
        <end position="176"/>
    </location>
</feature>
<name>A0A0S7WHF6_UNCT6</name>
<dbReference type="InterPro" id="IPR052026">
    <property type="entry name" value="ExeA_AAA_ATPase_DNA-bind"/>
</dbReference>
<evidence type="ECO:0000259" key="1">
    <source>
        <dbReference type="Pfam" id="PF13401"/>
    </source>
</evidence>
<dbReference type="EMBL" id="LIZT01000052">
    <property type="protein sequence ID" value="KPJ49586.1"/>
    <property type="molecule type" value="Genomic_DNA"/>
</dbReference>
<dbReference type="PANTHER" id="PTHR35894">
    <property type="entry name" value="GENERAL SECRETION PATHWAY PROTEIN A-RELATED"/>
    <property type="match status" value="1"/>
</dbReference>
<dbReference type="AlphaFoldDB" id="A0A0S7WHF6"/>
<dbReference type="Gene3D" id="3.40.50.300">
    <property type="entry name" value="P-loop containing nucleotide triphosphate hydrolases"/>
    <property type="match status" value="1"/>
</dbReference>
<dbReference type="InterPro" id="IPR027417">
    <property type="entry name" value="P-loop_NTPase"/>
</dbReference>
<accession>A0A0S7WHF6</accession>
<dbReference type="GO" id="GO:0016887">
    <property type="term" value="F:ATP hydrolysis activity"/>
    <property type="evidence" value="ECO:0007669"/>
    <property type="project" value="InterPro"/>
</dbReference>